<dbReference type="GO" id="GO:0032588">
    <property type="term" value="C:trans-Golgi network membrane"/>
    <property type="evidence" value="ECO:0007669"/>
    <property type="project" value="TreeGrafter"/>
</dbReference>
<dbReference type="SUPFAM" id="SSF48464">
    <property type="entry name" value="ENTH/VHS domain"/>
    <property type="match status" value="1"/>
</dbReference>
<dbReference type="InterPro" id="IPR013809">
    <property type="entry name" value="ENTH"/>
</dbReference>
<evidence type="ECO:0000256" key="1">
    <source>
        <dbReference type="ARBA" id="ARBA00004541"/>
    </source>
</evidence>
<keyword evidence="9" id="KW-1185">Reference proteome</keyword>
<dbReference type="Pfam" id="PF01417">
    <property type="entry name" value="ENTH"/>
    <property type="match status" value="1"/>
</dbReference>
<evidence type="ECO:0000313" key="9">
    <source>
        <dbReference type="Proteomes" id="UP001497482"/>
    </source>
</evidence>
<evidence type="ECO:0008006" key="10">
    <source>
        <dbReference type="Google" id="ProtNLM"/>
    </source>
</evidence>
<reference evidence="8 9" key="1">
    <citation type="submission" date="2024-04" db="EMBL/GenBank/DDBJ databases">
        <authorList>
            <person name="Waldvogel A.-M."/>
            <person name="Schoenle A."/>
        </authorList>
    </citation>
    <scope>NUCLEOTIDE SEQUENCE [LARGE SCALE GENOMIC DNA]</scope>
</reference>
<feature type="region of interest" description="Disordered" evidence="5">
    <location>
        <begin position="252"/>
        <end position="295"/>
    </location>
</feature>
<sequence length="543" mass="58501">MATFMERLSFLQNVPMLMKATADDDSPCPGYLFQEIGKISHVSLGYGQCLLEYLLERLQVKSCHVKLKVLKIFVHLCDHGSNHFLTELRRNSTFIQQASVYSGPPDPIHDTALYQRVRNTAQEVARLLFTDTTALKNSSPAAPVVHQTMGMGSAAAHTLGMQGFGNSPDKQGSGNDSLLDKIQKAAEVVASAVLPPTELQGIRLYDNHYRAVVAPSASIEVAVPACSYSLAAQKSKVTQRCPGQIGGGWEDTDSTNCSSHNSSQDVSAHFRGSTGRGSAGTGSQSGASRESSADLSERVEGLQIGDCGQEMALISTVTEGTRVFLSREEGQHFIKESSTLNCEVLVDLLSKKLQDPSGTIKMRTMCALACLMTSDLISLEQIFAVTQSRLYLLSEGPPGAVANKATKLLRQFEALTRGSQPMQQHPRSAHHTSDLTSPSPESVDFTVVTVAQQDTDGADVQSHGCSVPSESHSDRLSLFSGMELVTKSCQTQEDALDAIFNVSLKENTEHCLTSLTEENSHLDLTSVSSGVTETMSAFSFLNS</sequence>
<comment type="subcellular location">
    <subcellularLocation>
        <location evidence="1">Cytoplasmic vesicle</location>
    </subcellularLocation>
    <subcellularLocation>
        <location evidence="2">Golgi apparatus</location>
        <location evidence="2">trans-Golgi network</location>
    </subcellularLocation>
</comment>
<gene>
    <name evidence="8" type="ORF">KC01_LOCUS27421</name>
</gene>
<accession>A0AAV2LET6</accession>
<dbReference type="Pfam" id="PF25827">
    <property type="entry name" value="TVHS-like"/>
    <property type="match status" value="1"/>
</dbReference>
<dbReference type="EMBL" id="OZ035845">
    <property type="protein sequence ID" value="CAL1599096.1"/>
    <property type="molecule type" value="Genomic_DNA"/>
</dbReference>
<name>A0AAV2LET6_KNICA</name>
<dbReference type="PANTHER" id="PTHR21514">
    <property type="entry name" value="AP-4 COMPLEX ACCESSORY SUBUNIT TEPSIN"/>
    <property type="match status" value="1"/>
</dbReference>
<dbReference type="AlphaFoldDB" id="A0AAV2LET6"/>
<evidence type="ECO:0000313" key="8">
    <source>
        <dbReference type="EMBL" id="CAL1599096.1"/>
    </source>
</evidence>
<feature type="region of interest" description="Disordered" evidence="5">
    <location>
        <begin position="418"/>
        <end position="440"/>
    </location>
</feature>
<dbReference type="CDD" id="cd03572">
    <property type="entry name" value="ENTH_like_Tepsin"/>
    <property type="match status" value="1"/>
</dbReference>
<feature type="domain" description="AP-4 complex accessory subunit Tepsin VHS/ENTH-like" evidence="7">
    <location>
        <begin position="309"/>
        <end position="412"/>
    </location>
</feature>
<protein>
    <recommendedName>
        <fullName evidence="10">ENTH domain-containing protein</fullName>
    </recommendedName>
</protein>
<evidence type="ECO:0000256" key="4">
    <source>
        <dbReference type="ARBA" id="ARBA00023329"/>
    </source>
</evidence>
<dbReference type="InterPro" id="IPR008942">
    <property type="entry name" value="ENTH_VHS"/>
</dbReference>
<dbReference type="InterPro" id="IPR039273">
    <property type="entry name" value="TEPSIN"/>
</dbReference>
<feature type="domain" description="ENTH" evidence="6">
    <location>
        <begin position="18"/>
        <end position="131"/>
    </location>
</feature>
<evidence type="ECO:0000256" key="2">
    <source>
        <dbReference type="ARBA" id="ARBA00004601"/>
    </source>
</evidence>
<organism evidence="8 9">
    <name type="scientific">Knipowitschia caucasica</name>
    <name type="common">Caucasian dwarf goby</name>
    <name type="synonym">Pomatoschistus caucasicus</name>
    <dbReference type="NCBI Taxonomy" id="637954"/>
    <lineage>
        <taxon>Eukaryota</taxon>
        <taxon>Metazoa</taxon>
        <taxon>Chordata</taxon>
        <taxon>Craniata</taxon>
        <taxon>Vertebrata</taxon>
        <taxon>Euteleostomi</taxon>
        <taxon>Actinopterygii</taxon>
        <taxon>Neopterygii</taxon>
        <taxon>Teleostei</taxon>
        <taxon>Neoteleostei</taxon>
        <taxon>Acanthomorphata</taxon>
        <taxon>Gobiaria</taxon>
        <taxon>Gobiiformes</taxon>
        <taxon>Gobioidei</taxon>
        <taxon>Gobiidae</taxon>
        <taxon>Gobiinae</taxon>
        <taxon>Knipowitschia</taxon>
    </lineage>
</organism>
<evidence type="ECO:0000256" key="5">
    <source>
        <dbReference type="SAM" id="MobiDB-lite"/>
    </source>
</evidence>
<keyword evidence="3" id="KW-0333">Golgi apparatus</keyword>
<keyword evidence="4" id="KW-0968">Cytoplasmic vesicle</keyword>
<dbReference type="InterPro" id="IPR035802">
    <property type="entry name" value="ENTH/VHS_tepsin"/>
</dbReference>
<evidence type="ECO:0000256" key="3">
    <source>
        <dbReference type="ARBA" id="ARBA00023034"/>
    </source>
</evidence>
<feature type="compositionally biased region" description="Polar residues" evidence="5">
    <location>
        <begin position="254"/>
        <end position="266"/>
    </location>
</feature>
<dbReference type="Gene3D" id="1.25.40.90">
    <property type="match status" value="1"/>
</dbReference>
<proteinExistence type="predicted"/>
<dbReference type="InterPro" id="IPR058028">
    <property type="entry name" value="Tepsin_VHS/ENTH-like"/>
</dbReference>
<dbReference type="GO" id="GO:0031410">
    <property type="term" value="C:cytoplasmic vesicle"/>
    <property type="evidence" value="ECO:0007669"/>
    <property type="project" value="UniProtKB-SubCell"/>
</dbReference>
<evidence type="ECO:0000259" key="6">
    <source>
        <dbReference type="Pfam" id="PF01417"/>
    </source>
</evidence>
<evidence type="ECO:0000259" key="7">
    <source>
        <dbReference type="Pfam" id="PF25827"/>
    </source>
</evidence>
<dbReference type="Proteomes" id="UP001497482">
    <property type="component" value="Chromosome 23"/>
</dbReference>
<dbReference type="PANTHER" id="PTHR21514:SF0">
    <property type="entry name" value="AP-4 COMPLEX ACCESSORY SUBUNIT TEPSIN"/>
    <property type="match status" value="1"/>
</dbReference>